<reference evidence="3" key="1">
    <citation type="submission" date="2017-02" db="EMBL/GenBank/DDBJ databases">
        <authorList>
            <person name="Tafer H."/>
            <person name="Lopandic K."/>
        </authorList>
    </citation>
    <scope>NUCLEOTIDE SEQUENCE [LARGE SCALE GENOMIC DNA]</scope>
    <source>
        <strain evidence="3">CBS 366.77</strain>
    </source>
</reference>
<proteinExistence type="predicted"/>
<dbReference type="Proteomes" id="UP000266188">
    <property type="component" value="Unassembled WGS sequence"/>
</dbReference>
<evidence type="ECO:0000256" key="1">
    <source>
        <dbReference type="SAM" id="MobiDB-lite"/>
    </source>
</evidence>
<dbReference type="EMBL" id="MVGC01001067">
    <property type="protein sequence ID" value="RJE17374.1"/>
    <property type="molecule type" value="Genomic_DNA"/>
</dbReference>
<dbReference type="AlphaFoldDB" id="A0A3A2ZDF5"/>
<gene>
    <name evidence="2" type="ORF">PHISCL_10290</name>
</gene>
<feature type="compositionally biased region" description="Polar residues" evidence="1">
    <location>
        <begin position="32"/>
        <end position="46"/>
    </location>
</feature>
<organism evidence="2 3">
    <name type="scientific">Aspergillus sclerotialis</name>
    <dbReference type="NCBI Taxonomy" id="2070753"/>
    <lineage>
        <taxon>Eukaryota</taxon>
        <taxon>Fungi</taxon>
        <taxon>Dikarya</taxon>
        <taxon>Ascomycota</taxon>
        <taxon>Pezizomycotina</taxon>
        <taxon>Eurotiomycetes</taxon>
        <taxon>Eurotiomycetidae</taxon>
        <taxon>Eurotiales</taxon>
        <taxon>Aspergillaceae</taxon>
        <taxon>Aspergillus</taxon>
        <taxon>Aspergillus subgen. Polypaecilum</taxon>
    </lineage>
</organism>
<protein>
    <submittedName>
        <fullName evidence="2">Uncharacterized protein</fullName>
    </submittedName>
</protein>
<evidence type="ECO:0000313" key="2">
    <source>
        <dbReference type="EMBL" id="RJE17374.1"/>
    </source>
</evidence>
<comment type="caution">
    <text evidence="2">The sequence shown here is derived from an EMBL/GenBank/DDBJ whole genome shotgun (WGS) entry which is preliminary data.</text>
</comment>
<feature type="compositionally biased region" description="Basic and acidic residues" evidence="1">
    <location>
        <begin position="47"/>
        <end position="61"/>
    </location>
</feature>
<dbReference type="OrthoDB" id="4156372at2759"/>
<keyword evidence="3" id="KW-1185">Reference proteome</keyword>
<accession>A0A3A2ZDF5</accession>
<evidence type="ECO:0000313" key="3">
    <source>
        <dbReference type="Proteomes" id="UP000266188"/>
    </source>
</evidence>
<sequence>MGEHSHELDDTWGWPGLGTYASGAPEAPRKGSGSTDSGAPQAPRQESVSKGKEPEPPRRESTISQASKKSSDTQTGWPGLVPSQKTSRNNRLGRRTRRAEPVFATILCVSERFPGFCGALSEDVPGPQR</sequence>
<feature type="region of interest" description="Disordered" evidence="1">
    <location>
        <begin position="1"/>
        <end position="100"/>
    </location>
</feature>
<name>A0A3A2ZDF5_9EURO</name>
<feature type="compositionally biased region" description="Polar residues" evidence="1">
    <location>
        <begin position="62"/>
        <end position="76"/>
    </location>
</feature>